<dbReference type="AlphaFoldDB" id="A0A399CSL1"/>
<proteinExistence type="predicted"/>
<dbReference type="EMBL" id="QWET01000028">
    <property type="protein sequence ID" value="RIH63025.1"/>
    <property type="molecule type" value="Genomic_DNA"/>
</dbReference>
<organism evidence="1 2">
    <name type="scientific">Mariniphaga sediminis</name>
    <dbReference type="NCBI Taxonomy" id="1628158"/>
    <lineage>
        <taxon>Bacteria</taxon>
        <taxon>Pseudomonadati</taxon>
        <taxon>Bacteroidota</taxon>
        <taxon>Bacteroidia</taxon>
        <taxon>Marinilabiliales</taxon>
        <taxon>Prolixibacteraceae</taxon>
        <taxon>Mariniphaga</taxon>
    </lineage>
</organism>
<accession>A0A399CSL1</accession>
<dbReference type="RefSeq" id="WP_119352062.1">
    <property type="nucleotide sequence ID" value="NZ_JBFHKJ010000135.1"/>
</dbReference>
<keyword evidence="2" id="KW-1185">Reference proteome</keyword>
<reference evidence="1 2" key="1">
    <citation type="journal article" date="2015" name="Int. J. Syst. Evol. Microbiol.">
        <title>Mariniphaga sediminis sp. nov., isolated from coastal sediment.</title>
        <authorList>
            <person name="Wang F.Q."/>
            <person name="Shen Q.Y."/>
            <person name="Chen G.J."/>
            <person name="Du Z.J."/>
        </authorList>
    </citation>
    <scope>NUCLEOTIDE SEQUENCE [LARGE SCALE GENOMIC DNA]</scope>
    <source>
        <strain evidence="1 2">SY21</strain>
    </source>
</reference>
<dbReference type="Proteomes" id="UP000266441">
    <property type="component" value="Unassembled WGS sequence"/>
</dbReference>
<name>A0A399CSL1_9BACT</name>
<protein>
    <submittedName>
        <fullName evidence="1">Cytoplasmic protein</fullName>
    </submittedName>
</protein>
<gene>
    <name evidence="1" type="ORF">D1164_22000</name>
</gene>
<comment type="caution">
    <text evidence="1">The sequence shown here is derived from an EMBL/GenBank/DDBJ whole genome shotgun (WGS) entry which is preliminary data.</text>
</comment>
<dbReference type="OrthoDB" id="1121317at2"/>
<evidence type="ECO:0000313" key="2">
    <source>
        <dbReference type="Proteomes" id="UP000266441"/>
    </source>
</evidence>
<evidence type="ECO:0000313" key="1">
    <source>
        <dbReference type="EMBL" id="RIH63025.1"/>
    </source>
</evidence>
<sequence>MKDLFAVTVECHAGYKADEYPICFYWDNIRFEIEEVVDRWYQGDQNSDFPPANYFKVRTAGQKNYILKHDTGTGNWFLWIREETLNL</sequence>